<dbReference type="EMBL" id="CAJOBA010063872">
    <property type="protein sequence ID" value="CAF4348239.1"/>
    <property type="molecule type" value="Genomic_DNA"/>
</dbReference>
<comment type="caution">
    <text evidence="6">The sequence shown here is derived from an EMBL/GenBank/DDBJ whole genome shotgun (WGS) entry which is preliminary data.</text>
</comment>
<dbReference type="EMBL" id="CAJNOK010041319">
    <property type="protein sequence ID" value="CAF1557134.1"/>
    <property type="molecule type" value="Genomic_DNA"/>
</dbReference>
<dbReference type="Pfam" id="PF00178">
    <property type="entry name" value="Ets"/>
    <property type="match status" value="1"/>
</dbReference>
<evidence type="ECO:0000256" key="3">
    <source>
        <dbReference type="RuleBase" id="RU004019"/>
    </source>
</evidence>
<comment type="subcellular location">
    <subcellularLocation>
        <location evidence="3">Nucleus</location>
    </subcellularLocation>
</comment>
<evidence type="ECO:0000259" key="4">
    <source>
        <dbReference type="PROSITE" id="PS50061"/>
    </source>
</evidence>
<dbReference type="SMART" id="SM00413">
    <property type="entry name" value="ETS"/>
    <property type="match status" value="1"/>
</dbReference>
<dbReference type="Proteomes" id="UP000677228">
    <property type="component" value="Unassembled WGS sequence"/>
</dbReference>
<comment type="similarity">
    <text evidence="1 3">Belongs to the ETS family.</text>
</comment>
<dbReference type="PROSITE" id="PS50061">
    <property type="entry name" value="ETS_DOMAIN_3"/>
    <property type="match status" value="1"/>
</dbReference>
<dbReference type="InterPro" id="IPR036388">
    <property type="entry name" value="WH-like_DNA-bd_sf"/>
</dbReference>
<evidence type="ECO:0000313" key="5">
    <source>
        <dbReference type="EMBL" id="CAF1557134.1"/>
    </source>
</evidence>
<name>A0A8S2UKT9_9BILA</name>
<keyword evidence="2 3" id="KW-0238">DNA-binding</keyword>
<keyword evidence="3" id="KW-0539">Nucleus</keyword>
<dbReference type="GO" id="GO:0030154">
    <property type="term" value="P:cell differentiation"/>
    <property type="evidence" value="ECO:0007669"/>
    <property type="project" value="TreeGrafter"/>
</dbReference>
<reference evidence="6" key="1">
    <citation type="submission" date="2021-02" db="EMBL/GenBank/DDBJ databases">
        <authorList>
            <person name="Nowell W R."/>
        </authorList>
    </citation>
    <scope>NUCLEOTIDE SEQUENCE</scope>
</reference>
<accession>A0A8S2UKT9</accession>
<evidence type="ECO:0000313" key="6">
    <source>
        <dbReference type="EMBL" id="CAF4348239.1"/>
    </source>
</evidence>
<dbReference type="InterPro" id="IPR036390">
    <property type="entry name" value="WH_DNA-bd_sf"/>
</dbReference>
<dbReference type="InterPro" id="IPR000418">
    <property type="entry name" value="Ets_dom"/>
</dbReference>
<dbReference type="AlphaFoldDB" id="A0A8S2UKT9"/>
<evidence type="ECO:0000313" key="7">
    <source>
        <dbReference type="Proteomes" id="UP000682733"/>
    </source>
</evidence>
<dbReference type="SUPFAM" id="SSF46785">
    <property type="entry name" value="Winged helix' DNA-binding domain"/>
    <property type="match status" value="1"/>
</dbReference>
<feature type="domain" description="ETS" evidence="4">
    <location>
        <begin position="213"/>
        <end position="296"/>
    </location>
</feature>
<dbReference type="InterPro" id="IPR046328">
    <property type="entry name" value="ETS_fam"/>
</dbReference>
<evidence type="ECO:0000256" key="2">
    <source>
        <dbReference type="ARBA" id="ARBA00023125"/>
    </source>
</evidence>
<dbReference type="GO" id="GO:0000981">
    <property type="term" value="F:DNA-binding transcription factor activity, RNA polymerase II-specific"/>
    <property type="evidence" value="ECO:0007669"/>
    <property type="project" value="TreeGrafter"/>
</dbReference>
<dbReference type="Proteomes" id="UP000682733">
    <property type="component" value="Unassembled WGS sequence"/>
</dbReference>
<gene>
    <name evidence="5" type="ORF">OVA965_LOCUS39610</name>
    <name evidence="6" type="ORF">TMI583_LOCUS40939</name>
</gene>
<dbReference type="PANTHER" id="PTHR11849">
    <property type="entry name" value="ETS"/>
    <property type="match status" value="1"/>
</dbReference>
<dbReference type="GO" id="GO:0043565">
    <property type="term" value="F:sequence-specific DNA binding"/>
    <property type="evidence" value="ECO:0007669"/>
    <property type="project" value="InterPro"/>
</dbReference>
<proteinExistence type="inferred from homology"/>
<organism evidence="6 7">
    <name type="scientific">Didymodactylos carnosus</name>
    <dbReference type="NCBI Taxonomy" id="1234261"/>
    <lineage>
        <taxon>Eukaryota</taxon>
        <taxon>Metazoa</taxon>
        <taxon>Spiralia</taxon>
        <taxon>Gnathifera</taxon>
        <taxon>Rotifera</taxon>
        <taxon>Eurotatoria</taxon>
        <taxon>Bdelloidea</taxon>
        <taxon>Philodinida</taxon>
        <taxon>Philodinidae</taxon>
        <taxon>Didymodactylos</taxon>
    </lineage>
</organism>
<dbReference type="GO" id="GO:0005634">
    <property type="term" value="C:nucleus"/>
    <property type="evidence" value="ECO:0007669"/>
    <property type="project" value="UniProtKB-SubCell"/>
</dbReference>
<protein>
    <recommendedName>
        <fullName evidence="4">ETS domain-containing protein</fullName>
    </recommendedName>
</protein>
<evidence type="ECO:0000256" key="1">
    <source>
        <dbReference type="ARBA" id="ARBA00005562"/>
    </source>
</evidence>
<sequence>MESLFSSQWSNHERQMEPQPFVFSDVDFSGLNEQEMSDHLSNEIILDSLFDEQFQLVNPTEELDLSSKDALFFEFQIDNEESSPLDMSHSSLTLSHVSSSIINNTKMYTHGSTIVNPVPSTDISTVTVPQQQQIQVVLQNLNSTYRTQSVPSTLFPNKFIMLSEKFNGFASLPTSSNPSECPTSVRSSKTSSQLSDIHEWLVVDKITKRERRPYLYEFIQRLLDNPSYYHLATYIDKSVGIFKFHQPNEVAKLWKYIKGRNSGNTMTYDKLARAIRYYYSQDIIKPSSGRFTFRFGANSGFSDK</sequence>
<dbReference type="Gene3D" id="1.10.10.10">
    <property type="entry name" value="Winged helix-like DNA-binding domain superfamily/Winged helix DNA-binding domain"/>
    <property type="match status" value="1"/>
</dbReference>
<dbReference type="PRINTS" id="PR00454">
    <property type="entry name" value="ETSDOMAIN"/>
</dbReference>